<evidence type="ECO:0000313" key="13">
    <source>
        <dbReference type="Proteomes" id="UP000051952"/>
    </source>
</evidence>
<keyword evidence="5 9" id="KW-1133">Transmembrane helix</keyword>
<evidence type="ECO:0000256" key="4">
    <source>
        <dbReference type="ARBA" id="ARBA00022927"/>
    </source>
</evidence>
<evidence type="ECO:0000256" key="9">
    <source>
        <dbReference type="SAM" id="Phobius"/>
    </source>
</evidence>
<dbReference type="OMA" id="LRNQMWW"/>
<proteinExistence type="inferred from homology"/>
<evidence type="ECO:0000256" key="1">
    <source>
        <dbReference type="ARBA" id="ARBA00008025"/>
    </source>
</evidence>
<evidence type="ECO:0000256" key="8">
    <source>
        <dbReference type="PROSITE-ProRule" id="PRU00290"/>
    </source>
</evidence>
<dbReference type="PANTHER" id="PTHR21136">
    <property type="entry name" value="SNARE PROTEINS"/>
    <property type="match status" value="1"/>
</dbReference>
<dbReference type="SUPFAM" id="SSF64356">
    <property type="entry name" value="SNARE-like"/>
    <property type="match status" value="1"/>
</dbReference>
<dbReference type="Gene3D" id="1.20.5.110">
    <property type="match status" value="1"/>
</dbReference>
<evidence type="ECO:0000256" key="7">
    <source>
        <dbReference type="ARBA" id="ARBA00046280"/>
    </source>
</evidence>
<evidence type="ECO:0000256" key="6">
    <source>
        <dbReference type="ARBA" id="ARBA00023136"/>
    </source>
</evidence>
<evidence type="ECO:0000313" key="12">
    <source>
        <dbReference type="EMBL" id="CUG89961.1"/>
    </source>
</evidence>
<evidence type="ECO:0000256" key="3">
    <source>
        <dbReference type="ARBA" id="ARBA00022692"/>
    </source>
</evidence>
<dbReference type="GO" id="GO:0016020">
    <property type="term" value="C:membrane"/>
    <property type="evidence" value="ECO:0007669"/>
    <property type="project" value="InterPro"/>
</dbReference>
<dbReference type="SUPFAM" id="SSF58038">
    <property type="entry name" value="SNARE fusion complex"/>
    <property type="match status" value="1"/>
</dbReference>
<dbReference type="InterPro" id="IPR001388">
    <property type="entry name" value="Synaptobrevin-like"/>
</dbReference>
<keyword evidence="6 9" id="KW-0472">Membrane</keyword>
<reference evidence="13" key="1">
    <citation type="submission" date="2015-09" db="EMBL/GenBank/DDBJ databases">
        <authorList>
            <consortium name="Pathogen Informatics"/>
        </authorList>
    </citation>
    <scope>NUCLEOTIDE SEQUENCE [LARGE SCALE GENOMIC DNA]</scope>
    <source>
        <strain evidence="13">Lake Konstanz</strain>
    </source>
</reference>
<dbReference type="GO" id="GO:0012505">
    <property type="term" value="C:endomembrane system"/>
    <property type="evidence" value="ECO:0007669"/>
    <property type="project" value="UniProtKB-SubCell"/>
</dbReference>
<accession>A0A0S4JL59</accession>
<dbReference type="AlphaFoldDB" id="A0A0S4JL59"/>
<dbReference type="InterPro" id="IPR042855">
    <property type="entry name" value="V_SNARE_CC"/>
</dbReference>
<protein>
    <submittedName>
        <fullName evidence="12">Vesicle-associated membrane protein, putative</fullName>
    </submittedName>
</protein>
<sequence>MSLLGALVVRISDRLLLHQCQTDEKIAPFVWGEVISRCTAPNFRTSSFLSDSSDAAKRFGFHILSDDEIAFAILSEEGTTRRSAHIALDDVAKLFKKMFVEAPSKLSPSSCSVLQQPLLQLLTRHASLDTTVDDKVKQVKRTVEEVKGIALDNVEKVLARGQQIEEIISATDDLQSQAQGFQRSSRALRNQMWWNNSKTKVFIAIGVLVFLLIVYVIFCGGISCN</sequence>
<keyword evidence="3 9" id="KW-0812">Transmembrane</keyword>
<feature type="transmembrane region" description="Helical" evidence="9">
    <location>
        <begin position="201"/>
        <end position="223"/>
    </location>
</feature>
<evidence type="ECO:0000256" key="5">
    <source>
        <dbReference type="ARBA" id="ARBA00022989"/>
    </source>
</evidence>
<dbReference type="PROSITE" id="PS50892">
    <property type="entry name" value="V_SNARE"/>
    <property type="match status" value="1"/>
</dbReference>
<keyword evidence="8" id="KW-0175">Coiled coil</keyword>
<evidence type="ECO:0000256" key="2">
    <source>
        <dbReference type="ARBA" id="ARBA00022448"/>
    </source>
</evidence>
<dbReference type="Pfam" id="PF00957">
    <property type="entry name" value="Synaptobrevin"/>
    <property type="match status" value="1"/>
</dbReference>
<dbReference type="FunFam" id="1.20.5.110:FF:000004">
    <property type="entry name" value="Vesicle-associated membrane protein 7"/>
    <property type="match status" value="1"/>
</dbReference>
<dbReference type="PROSITE" id="PS50192">
    <property type="entry name" value="T_SNARE"/>
    <property type="match status" value="1"/>
</dbReference>
<name>A0A0S4JL59_BODSA</name>
<evidence type="ECO:0000259" key="11">
    <source>
        <dbReference type="PROSITE" id="PS50892"/>
    </source>
</evidence>
<dbReference type="OrthoDB" id="190375at2759"/>
<dbReference type="GO" id="GO:0015031">
    <property type="term" value="P:protein transport"/>
    <property type="evidence" value="ECO:0007669"/>
    <property type="project" value="UniProtKB-KW"/>
</dbReference>
<keyword evidence="13" id="KW-1185">Reference proteome</keyword>
<organism evidence="12 13">
    <name type="scientific">Bodo saltans</name>
    <name type="common">Flagellated protozoan</name>
    <dbReference type="NCBI Taxonomy" id="75058"/>
    <lineage>
        <taxon>Eukaryota</taxon>
        <taxon>Discoba</taxon>
        <taxon>Euglenozoa</taxon>
        <taxon>Kinetoplastea</taxon>
        <taxon>Metakinetoplastina</taxon>
        <taxon>Eubodonida</taxon>
        <taxon>Bodonidae</taxon>
        <taxon>Bodo</taxon>
    </lineage>
</organism>
<feature type="domain" description="T-SNARE coiled-coil homology" evidence="10">
    <location>
        <begin position="126"/>
        <end position="188"/>
    </location>
</feature>
<keyword evidence="2" id="KW-0813">Transport</keyword>
<dbReference type="CDD" id="cd15843">
    <property type="entry name" value="R-SNARE"/>
    <property type="match status" value="1"/>
</dbReference>
<dbReference type="InterPro" id="IPR051097">
    <property type="entry name" value="Synaptobrevin-like_transport"/>
</dbReference>
<dbReference type="InterPro" id="IPR011012">
    <property type="entry name" value="Longin-like_dom_sf"/>
</dbReference>
<dbReference type="EMBL" id="CYKH01001782">
    <property type="protein sequence ID" value="CUG89961.1"/>
    <property type="molecule type" value="Genomic_DNA"/>
</dbReference>
<feature type="domain" description="V-SNARE coiled-coil homology" evidence="11">
    <location>
        <begin position="135"/>
        <end position="195"/>
    </location>
</feature>
<dbReference type="VEuPathDB" id="TriTrypDB:BSAL_24280"/>
<dbReference type="PRINTS" id="PR00219">
    <property type="entry name" value="SYNAPTOBREVN"/>
</dbReference>
<keyword evidence="4" id="KW-0653">Protein transport</keyword>
<dbReference type="GO" id="GO:0016192">
    <property type="term" value="P:vesicle-mediated transport"/>
    <property type="evidence" value="ECO:0007669"/>
    <property type="project" value="InterPro"/>
</dbReference>
<evidence type="ECO:0000259" key="10">
    <source>
        <dbReference type="PROSITE" id="PS50192"/>
    </source>
</evidence>
<comment type="similarity">
    <text evidence="1">Belongs to the synaptobrevin family.</text>
</comment>
<dbReference type="Proteomes" id="UP000051952">
    <property type="component" value="Unassembled WGS sequence"/>
</dbReference>
<dbReference type="PANTHER" id="PTHR21136:SF186">
    <property type="entry name" value="MEMBRANE PROTEIN, PUTATIVE-RELATED"/>
    <property type="match status" value="1"/>
</dbReference>
<comment type="subcellular location">
    <subcellularLocation>
        <location evidence="7">Endomembrane system</location>
        <topology evidence="7">Single-pass type IV membrane protein</topology>
    </subcellularLocation>
</comment>
<dbReference type="InterPro" id="IPR000727">
    <property type="entry name" value="T_SNARE_dom"/>
</dbReference>
<dbReference type="GO" id="GO:0005737">
    <property type="term" value="C:cytoplasm"/>
    <property type="evidence" value="ECO:0007669"/>
    <property type="project" value="UniProtKB-ARBA"/>
</dbReference>
<gene>
    <name evidence="12" type="ORF">BSAL_24280</name>
</gene>